<protein>
    <submittedName>
        <fullName evidence="2">Uncharacterized protein</fullName>
    </submittedName>
</protein>
<dbReference type="AlphaFoldDB" id="A0A7C9A0K2"/>
<evidence type="ECO:0000313" key="2">
    <source>
        <dbReference type="EMBL" id="MBA4655776.1"/>
    </source>
</evidence>
<reference evidence="2" key="1">
    <citation type="journal article" date="2013" name="J. Plant Res.">
        <title>Effect of fungi and light on seed germination of three Opuntia species from semiarid lands of central Mexico.</title>
        <authorList>
            <person name="Delgado-Sanchez P."/>
            <person name="Jimenez-Bremont J.F."/>
            <person name="Guerrero-Gonzalez Mde L."/>
            <person name="Flores J."/>
        </authorList>
    </citation>
    <scope>NUCLEOTIDE SEQUENCE</scope>
    <source>
        <tissue evidence="2">Cladode</tissue>
    </source>
</reference>
<feature type="transmembrane region" description="Helical" evidence="1">
    <location>
        <begin position="38"/>
        <end position="57"/>
    </location>
</feature>
<sequence>MLLANRTCPLANSWNASPISDVFCSWKRAISSSIRRTIVSNLLVASSLSAFSCLYSASASPYFSDRVSMSLSRFISFSFTVSASSQCCLKAPALSAIVALIDCTART</sequence>
<dbReference type="EMBL" id="GISG01189027">
    <property type="protein sequence ID" value="MBA4655776.1"/>
    <property type="molecule type" value="Transcribed_RNA"/>
</dbReference>
<reference evidence="2" key="2">
    <citation type="submission" date="2020-07" db="EMBL/GenBank/DDBJ databases">
        <authorList>
            <person name="Vera ALvarez R."/>
            <person name="Arias-Moreno D.M."/>
            <person name="Jimenez-Jacinto V."/>
            <person name="Jimenez-Bremont J.F."/>
            <person name="Swaminathan K."/>
            <person name="Moose S.P."/>
            <person name="Guerrero-Gonzalez M.L."/>
            <person name="Marino-Ramirez L."/>
            <person name="Landsman D."/>
            <person name="Rodriguez-Kessler M."/>
            <person name="Delgado-Sanchez P."/>
        </authorList>
    </citation>
    <scope>NUCLEOTIDE SEQUENCE</scope>
    <source>
        <tissue evidence="2">Cladode</tissue>
    </source>
</reference>
<feature type="transmembrane region" description="Helical" evidence="1">
    <location>
        <begin position="77"/>
        <end position="101"/>
    </location>
</feature>
<keyword evidence="1" id="KW-0472">Membrane</keyword>
<proteinExistence type="predicted"/>
<name>A0A7C9A0K2_OPUST</name>
<accession>A0A7C9A0K2</accession>
<evidence type="ECO:0000256" key="1">
    <source>
        <dbReference type="SAM" id="Phobius"/>
    </source>
</evidence>
<keyword evidence="1" id="KW-1133">Transmembrane helix</keyword>
<organism evidence="2">
    <name type="scientific">Opuntia streptacantha</name>
    <name type="common">Prickly pear cactus</name>
    <name type="synonym">Opuntia cardona</name>
    <dbReference type="NCBI Taxonomy" id="393608"/>
    <lineage>
        <taxon>Eukaryota</taxon>
        <taxon>Viridiplantae</taxon>
        <taxon>Streptophyta</taxon>
        <taxon>Embryophyta</taxon>
        <taxon>Tracheophyta</taxon>
        <taxon>Spermatophyta</taxon>
        <taxon>Magnoliopsida</taxon>
        <taxon>eudicotyledons</taxon>
        <taxon>Gunneridae</taxon>
        <taxon>Pentapetalae</taxon>
        <taxon>Caryophyllales</taxon>
        <taxon>Cactineae</taxon>
        <taxon>Cactaceae</taxon>
        <taxon>Opuntioideae</taxon>
        <taxon>Opuntia</taxon>
    </lineage>
</organism>
<keyword evidence="1" id="KW-0812">Transmembrane</keyword>